<dbReference type="PROSITE" id="PS00659">
    <property type="entry name" value="GLYCOSYL_HYDROL_F5"/>
    <property type="match status" value="1"/>
</dbReference>
<name>A0A1H4CT81_9FLAO</name>
<dbReference type="GO" id="GO:0004553">
    <property type="term" value="F:hydrolase activity, hydrolyzing O-glycosyl compounds"/>
    <property type="evidence" value="ECO:0007669"/>
    <property type="project" value="InterPro"/>
</dbReference>
<keyword evidence="1 5" id="KW-0378">Hydrolase</keyword>
<accession>A0A1H4CT81</accession>
<keyword evidence="3" id="KW-1133">Transmembrane helix</keyword>
<dbReference type="InterPro" id="IPR045053">
    <property type="entry name" value="MAN-like"/>
</dbReference>
<keyword evidence="2" id="KW-0326">Glycosidase</keyword>
<keyword evidence="6" id="KW-1185">Reference proteome</keyword>
<dbReference type="InterPro" id="IPR006103">
    <property type="entry name" value="Glyco_hydro_2_cat"/>
</dbReference>
<keyword evidence="3" id="KW-0812">Transmembrane</keyword>
<gene>
    <name evidence="5" type="ORF">SAMN05443667_106207</name>
</gene>
<sequence length="518" mass="60929">MKIINNRNINRLVLIILFFMISTLTLLGMSRILEFLNSGADRSSMLHLELTTEDAYLPKVVWRDLENPAREIEQNTLHKIEKDYLFSWYVKNNALEKNTTKGIEDFYTQNTRKNLYRTIAYNKGHKISIESTTIKHFPELEFYSEDGQQVVFTDKNVVEFQKISQNDQLLTSIQDTATYKVMMLLEDGFWRVRHMVKMDAEPFQKDTVQPTPIYTVSNNQILQNKTSYTIKGINYYPKNSAWDTFGELFNKDTIAKDFDIIKKANLNTIRVFIQYEDFGKAKVKLEKLAKLKVLLDLAEAKKLAVIVTLFDFYSDYTIPSWTLTHRHAEHIVSEFKNHKAILGWDIKNEPNLDFENRNKENVLNWLDHMITVIKENDPNHLITIGWSNSVEATNLANKLDFISYHFYNDMIHLEYETNGLLKNTNKPVVIEEFGVPSYGGVWNFWEGSPKEQAAYHKKMQTYFKKNNYSFMSWTLYDFPHVPDQVAGKWPWQKMRQKKFGFIDEHGNNKPAFQYISNK</sequence>
<dbReference type="Gene3D" id="3.20.20.80">
    <property type="entry name" value="Glycosidases"/>
    <property type="match status" value="1"/>
</dbReference>
<evidence type="ECO:0000313" key="6">
    <source>
        <dbReference type="Proteomes" id="UP000198951"/>
    </source>
</evidence>
<protein>
    <submittedName>
        <fullName evidence="5">Cellulase (Glycosyl hydrolase family 5)</fullName>
    </submittedName>
</protein>
<dbReference type="Proteomes" id="UP000198951">
    <property type="component" value="Unassembled WGS sequence"/>
</dbReference>
<dbReference type="AlphaFoldDB" id="A0A1H4CT81"/>
<dbReference type="PANTHER" id="PTHR31451">
    <property type="match status" value="1"/>
</dbReference>
<dbReference type="OrthoDB" id="9774262at2"/>
<evidence type="ECO:0000256" key="2">
    <source>
        <dbReference type="ARBA" id="ARBA00023295"/>
    </source>
</evidence>
<evidence type="ECO:0000256" key="1">
    <source>
        <dbReference type="ARBA" id="ARBA00022801"/>
    </source>
</evidence>
<evidence type="ECO:0000259" key="4">
    <source>
        <dbReference type="Pfam" id="PF02836"/>
    </source>
</evidence>
<dbReference type="InterPro" id="IPR017853">
    <property type="entry name" value="GH"/>
</dbReference>
<feature type="domain" description="Glycoside hydrolase family 2 catalytic" evidence="4">
    <location>
        <begin position="216"/>
        <end position="439"/>
    </location>
</feature>
<reference evidence="6" key="1">
    <citation type="submission" date="2016-10" db="EMBL/GenBank/DDBJ databases">
        <authorList>
            <person name="Varghese N."/>
            <person name="Submissions S."/>
        </authorList>
    </citation>
    <scope>NUCLEOTIDE SEQUENCE [LARGE SCALE GENOMIC DNA]</scope>
    <source>
        <strain evidence="6">DSM 22376</strain>
    </source>
</reference>
<evidence type="ECO:0000313" key="5">
    <source>
        <dbReference type="EMBL" id="SEA63566.1"/>
    </source>
</evidence>
<dbReference type="EMBL" id="FNRD01000006">
    <property type="protein sequence ID" value="SEA63566.1"/>
    <property type="molecule type" value="Genomic_DNA"/>
</dbReference>
<evidence type="ECO:0000256" key="3">
    <source>
        <dbReference type="SAM" id="Phobius"/>
    </source>
</evidence>
<organism evidence="5 6">
    <name type="scientific">Flavobacterium gillisiae</name>
    <dbReference type="NCBI Taxonomy" id="150146"/>
    <lineage>
        <taxon>Bacteria</taxon>
        <taxon>Pseudomonadati</taxon>
        <taxon>Bacteroidota</taxon>
        <taxon>Flavobacteriia</taxon>
        <taxon>Flavobacteriales</taxon>
        <taxon>Flavobacteriaceae</taxon>
        <taxon>Flavobacterium</taxon>
    </lineage>
</organism>
<keyword evidence="3" id="KW-0472">Membrane</keyword>
<dbReference type="GO" id="GO:0005975">
    <property type="term" value="P:carbohydrate metabolic process"/>
    <property type="evidence" value="ECO:0007669"/>
    <property type="project" value="InterPro"/>
</dbReference>
<dbReference type="STRING" id="150146.SAMN05443667_106207"/>
<dbReference type="SUPFAM" id="SSF51445">
    <property type="entry name" value="(Trans)glycosidases"/>
    <property type="match status" value="1"/>
</dbReference>
<dbReference type="Pfam" id="PF02836">
    <property type="entry name" value="Glyco_hydro_2_C"/>
    <property type="match status" value="1"/>
</dbReference>
<feature type="transmembrane region" description="Helical" evidence="3">
    <location>
        <begin position="12"/>
        <end position="33"/>
    </location>
</feature>
<dbReference type="InterPro" id="IPR018087">
    <property type="entry name" value="Glyco_hydro_5_CS"/>
</dbReference>
<proteinExistence type="predicted"/>